<proteinExistence type="inferred from homology"/>
<dbReference type="SUPFAM" id="SSF81330">
    <property type="entry name" value="Gated mechanosensitive channel"/>
    <property type="match status" value="1"/>
</dbReference>
<sequence length="144" mass="15634">MKKMFSEFSAFISKGNVIGLAVGLMMGTAFNAIITSLINDIFMPIIGLITSGVSFQNWFIPLNGESYATLKLAQDAGAPIITIGNFISALLTFIIIAIVLFFVMKAMGKFINALEKKEAEAPKPVEPSDEVKLLTEIRDALQSK</sequence>
<dbReference type="Pfam" id="PF01741">
    <property type="entry name" value="MscL"/>
    <property type="match status" value="1"/>
</dbReference>
<keyword evidence="7 9" id="KW-0472">Membrane</keyword>
<evidence type="ECO:0000313" key="10">
    <source>
        <dbReference type="EMBL" id="GAP41381.1"/>
    </source>
</evidence>
<comment type="similarity">
    <text evidence="9">Belongs to the MscL family.</text>
</comment>
<evidence type="ECO:0000256" key="5">
    <source>
        <dbReference type="ARBA" id="ARBA00022989"/>
    </source>
</evidence>
<keyword evidence="5 9" id="KW-1133">Transmembrane helix</keyword>
<dbReference type="PRINTS" id="PR01264">
    <property type="entry name" value="MECHCHANNEL"/>
</dbReference>
<evidence type="ECO:0000256" key="2">
    <source>
        <dbReference type="ARBA" id="ARBA00022448"/>
    </source>
</evidence>
<keyword evidence="11" id="KW-1185">Reference proteome</keyword>
<name>A0A0S7BLR5_9CHLR</name>
<dbReference type="PANTHER" id="PTHR30266">
    <property type="entry name" value="MECHANOSENSITIVE CHANNEL MSCL"/>
    <property type="match status" value="1"/>
</dbReference>
<feature type="transmembrane region" description="Helical" evidence="9">
    <location>
        <begin position="41"/>
        <end position="60"/>
    </location>
</feature>
<dbReference type="AlphaFoldDB" id="A0A0S7BLR5"/>
<dbReference type="NCBIfam" id="TIGR00220">
    <property type="entry name" value="mscL"/>
    <property type="match status" value="1"/>
</dbReference>
<keyword evidence="6 9" id="KW-0406">Ion transport</keyword>
<evidence type="ECO:0000256" key="1">
    <source>
        <dbReference type="ARBA" id="ARBA00004141"/>
    </source>
</evidence>
<protein>
    <recommendedName>
        <fullName evidence="9">Large-conductance mechanosensitive channel</fullName>
    </recommendedName>
</protein>
<dbReference type="GO" id="GO:0005886">
    <property type="term" value="C:plasma membrane"/>
    <property type="evidence" value="ECO:0007669"/>
    <property type="project" value="UniProtKB-SubCell"/>
</dbReference>
<reference evidence="10" key="1">
    <citation type="journal article" date="2015" name="Genome Announc.">
        <title>Draft Genome Sequence of Anaerolineae Strain TC1, a Novel Isolate from a Methanogenic Wastewater Treatment System.</title>
        <authorList>
            <person name="Matsuura N."/>
            <person name="Tourlousse D.M."/>
            <person name="Sun L."/>
            <person name="Toyonaga M."/>
            <person name="Kuroda K."/>
            <person name="Ohashi A."/>
            <person name="Cruz R."/>
            <person name="Yamaguchi T."/>
            <person name="Sekiguchi Y."/>
        </authorList>
    </citation>
    <scope>NUCLEOTIDE SEQUENCE [LARGE SCALE GENOMIC DNA]</scope>
    <source>
        <strain evidence="10">TC1</strain>
    </source>
</reference>
<evidence type="ECO:0000256" key="6">
    <source>
        <dbReference type="ARBA" id="ARBA00023065"/>
    </source>
</evidence>
<dbReference type="InterPro" id="IPR037673">
    <property type="entry name" value="MSC/AndL"/>
</dbReference>
<keyword evidence="4 9" id="KW-0812">Transmembrane</keyword>
<evidence type="ECO:0000256" key="4">
    <source>
        <dbReference type="ARBA" id="ARBA00022692"/>
    </source>
</evidence>
<feature type="transmembrane region" description="Helical" evidence="9">
    <location>
        <begin position="12"/>
        <end position="34"/>
    </location>
</feature>
<dbReference type="STRING" id="1678840.ATC1_131370"/>
<dbReference type="InterPro" id="IPR036019">
    <property type="entry name" value="MscL_channel"/>
</dbReference>
<dbReference type="PATRIC" id="fig|1678840.3.peg.2828"/>
<gene>
    <name evidence="9" type="primary">mscL</name>
    <name evidence="10" type="ORF">ATC1_131370</name>
</gene>
<comment type="function">
    <text evidence="9">Channel that opens in response to stretch forces in the membrane lipid bilayer. May participate in the regulation of osmotic pressure changes within the cell.</text>
</comment>
<dbReference type="HAMAP" id="MF_00115">
    <property type="entry name" value="MscL"/>
    <property type="match status" value="1"/>
</dbReference>
<evidence type="ECO:0000256" key="3">
    <source>
        <dbReference type="ARBA" id="ARBA00022475"/>
    </source>
</evidence>
<keyword evidence="8 9" id="KW-0407">Ion channel</keyword>
<dbReference type="Gene3D" id="1.10.1200.120">
    <property type="entry name" value="Large-conductance mechanosensitive channel, MscL, domain 1"/>
    <property type="match status" value="1"/>
</dbReference>
<evidence type="ECO:0000256" key="7">
    <source>
        <dbReference type="ARBA" id="ARBA00023136"/>
    </source>
</evidence>
<keyword evidence="2 9" id="KW-0813">Transport</keyword>
<dbReference type="EMBL" id="DF968181">
    <property type="protein sequence ID" value="GAP41381.1"/>
    <property type="molecule type" value="Genomic_DNA"/>
</dbReference>
<organism evidence="10">
    <name type="scientific">Flexilinea flocculi</name>
    <dbReference type="NCBI Taxonomy" id="1678840"/>
    <lineage>
        <taxon>Bacteria</taxon>
        <taxon>Bacillati</taxon>
        <taxon>Chloroflexota</taxon>
        <taxon>Anaerolineae</taxon>
        <taxon>Anaerolineales</taxon>
        <taxon>Anaerolineaceae</taxon>
        <taxon>Flexilinea</taxon>
    </lineage>
</organism>
<accession>A0A0S7BLR5</accession>
<comment type="subunit">
    <text evidence="9">Homopentamer.</text>
</comment>
<feature type="transmembrane region" description="Helical" evidence="9">
    <location>
        <begin position="80"/>
        <end position="103"/>
    </location>
</feature>
<comment type="subcellular location">
    <subcellularLocation>
        <location evidence="9">Cell membrane</location>
        <topology evidence="9">Multi-pass membrane protein</topology>
    </subcellularLocation>
    <subcellularLocation>
        <location evidence="1">Membrane</location>
        <topology evidence="1">Multi-pass membrane protein</topology>
    </subcellularLocation>
</comment>
<evidence type="ECO:0000256" key="8">
    <source>
        <dbReference type="ARBA" id="ARBA00023303"/>
    </source>
</evidence>
<dbReference type="GO" id="GO:0008381">
    <property type="term" value="F:mechanosensitive monoatomic ion channel activity"/>
    <property type="evidence" value="ECO:0007669"/>
    <property type="project" value="UniProtKB-UniRule"/>
</dbReference>
<dbReference type="PANTHER" id="PTHR30266:SF2">
    <property type="entry name" value="LARGE-CONDUCTANCE MECHANOSENSITIVE CHANNEL"/>
    <property type="match status" value="1"/>
</dbReference>
<keyword evidence="3 9" id="KW-1003">Cell membrane</keyword>
<evidence type="ECO:0000256" key="9">
    <source>
        <dbReference type="HAMAP-Rule" id="MF_00115"/>
    </source>
</evidence>
<dbReference type="InterPro" id="IPR001185">
    <property type="entry name" value="MS_channel"/>
</dbReference>
<evidence type="ECO:0000313" key="11">
    <source>
        <dbReference type="Proteomes" id="UP000053370"/>
    </source>
</evidence>
<dbReference type="Proteomes" id="UP000053370">
    <property type="component" value="Unassembled WGS sequence"/>
</dbReference>